<reference evidence="2" key="1">
    <citation type="submission" date="2016-12" db="EMBL/GenBank/DDBJ databases">
        <authorList>
            <person name="Gaudriault S."/>
        </authorList>
    </citation>
    <scope>NUCLEOTIDE SEQUENCE [LARGE SCALE GENOMIC DNA]</scope>
    <source>
        <strain evidence="2">HGB1681 (deposited as PTA-6826 in the American Type Culture Collection)</strain>
    </source>
</reference>
<dbReference type="EMBL" id="FTLG01000043">
    <property type="protein sequence ID" value="SIP72194.1"/>
    <property type="molecule type" value="Genomic_DNA"/>
</dbReference>
<name>A0A1N6MTT2_9GAMM</name>
<gene>
    <name evidence="1" type="ORF">XIS1_1370050</name>
</gene>
<evidence type="ECO:0000313" key="2">
    <source>
        <dbReference type="Proteomes" id="UP000196435"/>
    </source>
</evidence>
<sequence length="42" mass="4944">MPTIDVLFITFPFLAASYKEAYFWLILTNFPSLDHVKILETH</sequence>
<evidence type="ECO:0000313" key="1">
    <source>
        <dbReference type="EMBL" id="SIP72194.1"/>
    </source>
</evidence>
<accession>A0A1N6MTT2</accession>
<dbReference type="Proteomes" id="UP000196435">
    <property type="component" value="Unassembled WGS sequence"/>
</dbReference>
<dbReference type="AlphaFoldDB" id="A0A1N6MTT2"/>
<protein>
    <submittedName>
        <fullName evidence="1">Uncharacterized protein</fullName>
    </submittedName>
</protein>
<proteinExistence type="predicted"/>
<organism evidence="1 2">
    <name type="scientific">Xenorhabdus innexi</name>
    <dbReference type="NCBI Taxonomy" id="290109"/>
    <lineage>
        <taxon>Bacteria</taxon>
        <taxon>Pseudomonadati</taxon>
        <taxon>Pseudomonadota</taxon>
        <taxon>Gammaproteobacteria</taxon>
        <taxon>Enterobacterales</taxon>
        <taxon>Morganellaceae</taxon>
        <taxon>Xenorhabdus</taxon>
    </lineage>
</organism>